<dbReference type="EMBL" id="FZMP01000215">
    <property type="protein sequence ID" value="SNQ62303.1"/>
    <property type="molecule type" value="Genomic_DNA"/>
</dbReference>
<dbReference type="InterPro" id="IPR036280">
    <property type="entry name" value="Multihaem_cyt_sf"/>
</dbReference>
<protein>
    <submittedName>
        <fullName evidence="3">Uncharacterized protein</fullName>
    </submittedName>
</protein>
<keyword evidence="2" id="KW-0812">Transmembrane</keyword>
<reference evidence="4" key="1">
    <citation type="submission" date="2017-06" db="EMBL/GenBank/DDBJ databases">
        <authorList>
            <person name="Cremers G."/>
        </authorList>
    </citation>
    <scope>NUCLEOTIDE SEQUENCE [LARGE SCALE GENOMIC DNA]</scope>
</reference>
<dbReference type="Proteomes" id="UP000218615">
    <property type="component" value="Unassembled WGS sequence"/>
</dbReference>
<evidence type="ECO:0000256" key="2">
    <source>
        <dbReference type="SAM" id="Phobius"/>
    </source>
</evidence>
<keyword evidence="4" id="KW-1185">Reference proteome</keyword>
<keyword evidence="2" id="KW-1133">Transmembrane helix</keyword>
<accession>A0A284VSZ1</accession>
<dbReference type="Gene3D" id="3.90.10.10">
    <property type="entry name" value="Cytochrome C3"/>
    <property type="match status" value="2"/>
</dbReference>
<evidence type="ECO:0000256" key="1">
    <source>
        <dbReference type="ARBA" id="ARBA00022729"/>
    </source>
</evidence>
<organism evidence="3 4">
    <name type="scientific">Candidatus Methanoperedens nitratireducens</name>
    <dbReference type="NCBI Taxonomy" id="1392998"/>
    <lineage>
        <taxon>Archaea</taxon>
        <taxon>Methanobacteriati</taxon>
        <taxon>Methanobacteriota</taxon>
        <taxon>Stenosarchaea group</taxon>
        <taxon>Methanomicrobia</taxon>
        <taxon>Methanosarcinales</taxon>
        <taxon>ANME-2 cluster</taxon>
        <taxon>Candidatus Methanoperedentaceae</taxon>
        <taxon>Candidatus Methanoperedens</taxon>
    </lineage>
</organism>
<dbReference type="Gene3D" id="1.10.1130.10">
    <property type="entry name" value="Flavocytochrome C3, Chain A"/>
    <property type="match status" value="3"/>
</dbReference>
<feature type="transmembrane region" description="Helical" evidence="2">
    <location>
        <begin position="20"/>
        <end position="38"/>
    </location>
</feature>
<proteinExistence type="predicted"/>
<keyword evidence="2" id="KW-0472">Membrane</keyword>
<evidence type="ECO:0000313" key="4">
    <source>
        <dbReference type="Proteomes" id="UP000218615"/>
    </source>
</evidence>
<dbReference type="RefSeq" id="WP_143311839.1">
    <property type="nucleotide sequence ID" value="NZ_FZMP01000215.1"/>
</dbReference>
<sequence length="1387" mass="151697">MKINGYRDIKRNVRVGYTKILSIIGLSILSFLFLIVAFTQNAAAVDCSTCHSTYANEIAPTYHGGASQCIFCHTGYASDPWAHSGTTITETKCRTCHVEGTNLNESHGNHYYGPNKADCTQCHFANTTQAFELDPSLYKHSHNLTVEYNYYNYSLYGMPLSTNGGAGKGMFPYYTCTLTCHNGSGGGQPSIEDEVIGWNQSAHANSRHGDSTYDSKNSCAKCKSPPNFNGNASDTTAIAQADWQGIQCRVCHNLHNDTYGDNDSTPIYYAYYNSTLSAGGPPVYEKVSNTTELCEKCHLTFTDDINSTHNSNFGGYHKETAGLDCADCHMNSTYSNLTHKFEVKNTTSEVTGCEVCHDYTNSHTNFAQRSNHDDKVDCVACHDQTFTTNASGYALYVFPNKSTYSYGLWKASGVWTTYFNKTTSIKSWPLHNITRSVTCEKCHNATSAINGTIAVALVCSNCHASYSSAVNSSGHNRTLNASAPDCTGCHLGYLPSYGHTTGNRSYIVNESNTCRNSGCHEQNVSGFFERHSSSSDCTQCHFANTTQLFSLNTSLYTHDHNLTIEHNFYEYNTLGMPIRTNGGAGVGMFPYYTCTLTCHKYNATTGVEGKIDVAAESWLESAHAQSLHMSGDNKMSCAKCKSPANYNVSANQSSTIAQADWQGIQCRVCHNLHDRRFPNYTGPSGFPVAFYNSTNSSLAGYAVYEQVPNATVLCEKCHLTFTDDINSTHNSNYGGYHKQTVGFNCTNCHMNSTFSDEMHKFEVKNTTSGVTGCEVCHDYAGSHSSFSQRSYHDNKVDCVACHDQTFTTNASGYAEYVFPYKSAYSYGLWNVSGNWTTYFKKSSTSIKSWPLHNITGSVTCSKCHNATSALNGTIAPALACSGCHTSYGSAVSSSKHNQTLYPGAPACTGCHAGYEPNYGHTTGAKGYIVNESNTCRSCHVQNVNLNESHGNRNYGQNYTDCTKCHFANTTQQFSLNTSLYTHDHNLTVEYNFYNYNLSGIPLSTNGGAGKGMFPYYTCTLTCHNGSGGGQPSIEDEVIGWNLSAHARSRHGDATYDSNAYCARCKSPPNYNLSAASGNRSSYPIAEQDWQGIQCKICHNLHNDTYSGNGTTPINISFYNTTATLKTDSVVYDQVSNSTELCQKCHSNRNFAGRHKDTVGFDCADCHANRTLSNYNHTFEVKNTTSGVTGCEVCHTYPGTAHSLISNYHGNITCWACHDQTVVDRNATNYSISGIFGIYKDTSTNKWTTYKSGSSWVLHNISKNVTCTKCHGARSLYTAGGIASGFGSDLTYTSHSTDSLVSGYNLIAIRLLPDPAISAKNLLYPSSGGIPGVTKVMKWNSASQSWESYVYDGSTYVGTNFTLDGYKGYFLMGNASTAGQTFTFSGIR</sequence>
<dbReference type="PANTHER" id="PTHR35038">
    <property type="entry name" value="DISSIMILATORY SULFITE REDUCTASE SIRA"/>
    <property type="match status" value="1"/>
</dbReference>
<dbReference type="InterPro" id="IPR051829">
    <property type="entry name" value="Multiheme_Cytochr_ET"/>
</dbReference>
<dbReference type="SUPFAM" id="SSF48695">
    <property type="entry name" value="Multiheme cytochromes"/>
    <property type="match status" value="4"/>
</dbReference>
<keyword evidence="1" id="KW-0732">Signal</keyword>
<name>A0A284VSZ1_9EURY</name>
<evidence type="ECO:0000313" key="3">
    <source>
        <dbReference type="EMBL" id="SNQ62303.1"/>
    </source>
</evidence>
<gene>
    <name evidence="3" type="ORF">MNV_670009</name>
</gene>